<comment type="catalytic activity">
    <reaction evidence="1">
        <text>Endohydrolysis of (1-&gt;4)-beta-D-glucosidic linkages in cellulose, lichenin and cereal beta-D-glucans.</text>
        <dbReference type="EC" id="3.2.1.4"/>
    </reaction>
</comment>
<gene>
    <name evidence="10" type="ORF">IFM89_000236</name>
</gene>
<name>A0A835IHP4_9MAGN</name>
<dbReference type="GO" id="GO:0030245">
    <property type="term" value="P:cellulose catabolic process"/>
    <property type="evidence" value="ECO:0007669"/>
    <property type="project" value="UniProtKB-KW"/>
</dbReference>
<evidence type="ECO:0000256" key="2">
    <source>
        <dbReference type="ARBA" id="ARBA00007072"/>
    </source>
</evidence>
<feature type="domain" description="Glycoside hydrolase family 9" evidence="9">
    <location>
        <begin position="32"/>
        <end position="167"/>
    </location>
</feature>
<keyword evidence="7" id="KW-0326">Glycosidase</keyword>
<accession>A0A835IHP4</accession>
<comment type="similarity">
    <text evidence="2">Belongs to the glycosyl hydrolase 9 (cellulase E) family.</text>
</comment>
<keyword evidence="8" id="KW-0624">Polysaccharide degradation</keyword>
<keyword evidence="6" id="KW-0119">Carbohydrate metabolism</keyword>
<dbReference type="InterPro" id="IPR008928">
    <property type="entry name" value="6-hairpin_glycosidase_sf"/>
</dbReference>
<evidence type="ECO:0000256" key="7">
    <source>
        <dbReference type="ARBA" id="ARBA00023295"/>
    </source>
</evidence>
<protein>
    <recommendedName>
        <fullName evidence="3">cellulase</fullName>
        <ecNumber evidence="3">3.2.1.4</ecNumber>
    </recommendedName>
</protein>
<keyword evidence="5" id="KW-0136">Cellulose degradation</keyword>
<dbReference type="InterPro" id="IPR012341">
    <property type="entry name" value="6hp_glycosidase-like_sf"/>
</dbReference>
<evidence type="ECO:0000256" key="3">
    <source>
        <dbReference type="ARBA" id="ARBA00012601"/>
    </source>
</evidence>
<dbReference type="OrthoDB" id="10257085at2759"/>
<dbReference type="EC" id="3.2.1.4" evidence="3"/>
<keyword evidence="11" id="KW-1185">Reference proteome</keyword>
<sequence length="182" mass="19960">QSDYSSIEFSVSKVIGYRFEKKHSSDLLMRLQIFTFADTYRGSYSVSIPEVQTYCNSTGYGDETVGASCLYHATRGKFMSQVSIGENGKEFANTGAIQHGLVGIASIFGTQKNGEALMCTFYQIPLASARMSGGGMIWVNQWNALQHTVGSAFLAVLYSDYMLSSQTAALYCNGKTYTYANL</sequence>
<proteinExistence type="inferred from homology"/>
<dbReference type="SUPFAM" id="SSF48208">
    <property type="entry name" value="Six-hairpin glycosidases"/>
    <property type="match status" value="1"/>
</dbReference>
<evidence type="ECO:0000256" key="4">
    <source>
        <dbReference type="ARBA" id="ARBA00022801"/>
    </source>
</evidence>
<dbReference type="InterPro" id="IPR001701">
    <property type="entry name" value="Glyco_hydro_9"/>
</dbReference>
<dbReference type="PANTHER" id="PTHR22298">
    <property type="entry name" value="ENDO-1,4-BETA-GLUCANASE"/>
    <property type="match status" value="1"/>
</dbReference>
<evidence type="ECO:0000256" key="8">
    <source>
        <dbReference type="ARBA" id="ARBA00023326"/>
    </source>
</evidence>
<dbReference type="EMBL" id="JADFTS010000002">
    <property type="protein sequence ID" value="KAF9618120.1"/>
    <property type="molecule type" value="Genomic_DNA"/>
</dbReference>
<dbReference type="AlphaFoldDB" id="A0A835IHP4"/>
<evidence type="ECO:0000313" key="10">
    <source>
        <dbReference type="EMBL" id="KAF9618120.1"/>
    </source>
</evidence>
<comment type="caution">
    <text evidence="10">The sequence shown here is derived from an EMBL/GenBank/DDBJ whole genome shotgun (WGS) entry which is preliminary data.</text>
</comment>
<dbReference type="Proteomes" id="UP000631114">
    <property type="component" value="Unassembled WGS sequence"/>
</dbReference>
<feature type="non-terminal residue" evidence="10">
    <location>
        <position position="182"/>
    </location>
</feature>
<evidence type="ECO:0000256" key="6">
    <source>
        <dbReference type="ARBA" id="ARBA00023277"/>
    </source>
</evidence>
<dbReference type="Gene3D" id="1.50.10.10">
    <property type="match status" value="1"/>
</dbReference>
<evidence type="ECO:0000313" key="11">
    <source>
        <dbReference type="Proteomes" id="UP000631114"/>
    </source>
</evidence>
<organism evidence="10 11">
    <name type="scientific">Coptis chinensis</name>
    <dbReference type="NCBI Taxonomy" id="261450"/>
    <lineage>
        <taxon>Eukaryota</taxon>
        <taxon>Viridiplantae</taxon>
        <taxon>Streptophyta</taxon>
        <taxon>Embryophyta</taxon>
        <taxon>Tracheophyta</taxon>
        <taxon>Spermatophyta</taxon>
        <taxon>Magnoliopsida</taxon>
        <taxon>Ranunculales</taxon>
        <taxon>Ranunculaceae</taxon>
        <taxon>Coptidoideae</taxon>
        <taxon>Coptis</taxon>
    </lineage>
</organism>
<evidence type="ECO:0000256" key="1">
    <source>
        <dbReference type="ARBA" id="ARBA00000966"/>
    </source>
</evidence>
<reference evidence="10 11" key="1">
    <citation type="submission" date="2020-10" db="EMBL/GenBank/DDBJ databases">
        <title>The Coptis chinensis genome and diversification of protoberbering-type alkaloids.</title>
        <authorList>
            <person name="Wang B."/>
            <person name="Shu S."/>
            <person name="Song C."/>
            <person name="Liu Y."/>
        </authorList>
    </citation>
    <scope>NUCLEOTIDE SEQUENCE [LARGE SCALE GENOMIC DNA]</scope>
    <source>
        <strain evidence="10">HL-2020</strain>
        <tissue evidence="10">Leaf</tissue>
    </source>
</reference>
<dbReference type="Pfam" id="PF00759">
    <property type="entry name" value="Glyco_hydro_9"/>
    <property type="match status" value="1"/>
</dbReference>
<evidence type="ECO:0000256" key="5">
    <source>
        <dbReference type="ARBA" id="ARBA00023001"/>
    </source>
</evidence>
<keyword evidence="4" id="KW-0378">Hydrolase</keyword>
<dbReference type="GO" id="GO:0008810">
    <property type="term" value="F:cellulase activity"/>
    <property type="evidence" value="ECO:0007669"/>
    <property type="project" value="UniProtKB-EC"/>
</dbReference>
<evidence type="ECO:0000259" key="9">
    <source>
        <dbReference type="Pfam" id="PF00759"/>
    </source>
</evidence>